<accession>A0A0T9RPS0</accession>
<keyword evidence="3" id="KW-1185">Reference proteome</keyword>
<evidence type="ECO:0000313" key="1">
    <source>
        <dbReference type="EMBL" id="CNI75997.1"/>
    </source>
</evidence>
<reference evidence="1" key="1">
    <citation type="submission" date="2015-03" db="EMBL/GenBank/DDBJ databases">
        <authorList>
            <person name="Murphy D."/>
        </authorList>
    </citation>
    <scope>NUCLEOTIDE SEQUENCE [LARGE SCALE GENOMIC DNA]</scope>
    <source>
        <strain evidence="1">A125KOH2</strain>
    </source>
</reference>
<reference evidence="2 3" key="2">
    <citation type="submission" date="2015-03" db="EMBL/GenBank/DDBJ databases">
        <authorList>
            <consortium name="Pathogen Informatics"/>
            <person name="Murphy D."/>
        </authorList>
    </citation>
    <scope>NUCLEOTIDE SEQUENCE [LARGE SCALE GENOMIC DNA]</scope>
    <source>
        <strain evidence="3">type strain: CIP110230</strain>
        <strain evidence="2">Type strain: CIP110230</strain>
    </source>
</reference>
<dbReference type="Proteomes" id="UP000044625">
    <property type="component" value="Unassembled WGS sequence"/>
</dbReference>
<dbReference type="AlphaFoldDB" id="A0A0T9RPS0"/>
<dbReference type="Proteomes" id="UP000045840">
    <property type="component" value="Unassembled WGS sequence"/>
</dbReference>
<organism evidence="1 4">
    <name type="scientific">Yersinia pekkanenii</name>
    <dbReference type="NCBI Taxonomy" id="1288385"/>
    <lineage>
        <taxon>Bacteria</taxon>
        <taxon>Pseudomonadati</taxon>
        <taxon>Pseudomonadota</taxon>
        <taxon>Gammaproteobacteria</taxon>
        <taxon>Enterobacterales</taxon>
        <taxon>Yersiniaceae</taxon>
        <taxon>Yersinia</taxon>
    </lineage>
</organism>
<proteinExistence type="predicted"/>
<dbReference type="EMBL" id="CQAZ01000138">
    <property type="protein sequence ID" value="CNI75997.1"/>
    <property type="molecule type" value="Genomic_DNA"/>
</dbReference>
<evidence type="ECO:0000313" key="2">
    <source>
        <dbReference type="EMBL" id="CRY69601.1"/>
    </source>
</evidence>
<evidence type="ECO:0000313" key="4">
    <source>
        <dbReference type="Proteomes" id="UP000045840"/>
    </source>
</evidence>
<sequence>MAYEQFVQVIMPSVFCPEDGKWIQEMLQQFTASARHKIVALYADVYQAAWNEEPVSFKRENRARHEANARLRMFVTQHVRSAAGLTEKPPLVGKS</sequence>
<dbReference type="EMBL" id="CWJL01000071">
    <property type="protein sequence ID" value="CRY69601.1"/>
    <property type="molecule type" value="Genomic_DNA"/>
</dbReference>
<protein>
    <submittedName>
        <fullName evidence="1">Uncharacterized protein</fullName>
    </submittedName>
</protein>
<reference evidence="4" key="3">
    <citation type="submission" date="2015-03" db="EMBL/GenBank/DDBJ databases">
        <authorList>
            <consortium name="Pathogen Informatics"/>
        </authorList>
    </citation>
    <scope>NUCLEOTIDE SEQUENCE [LARGE SCALE GENOMIC DNA]</scope>
    <source>
        <strain evidence="4">A125KOH2</strain>
    </source>
</reference>
<dbReference type="RefSeq" id="WP_072086415.1">
    <property type="nucleotide sequence ID" value="NZ_CAWMMU010000071.1"/>
</dbReference>
<evidence type="ECO:0000313" key="3">
    <source>
        <dbReference type="Proteomes" id="UP000044625"/>
    </source>
</evidence>
<dbReference type="STRING" id="1288385.ERS137968_04753"/>
<name>A0A0T9RPS0_9GAMM</name>
<gene>
    <name evidence="1" type="ORF">ERS008529_04830</name>
    <name evidence="2" type="ORF">ERS137968_04753</name>
</gene>